<feature type="non-terminal residue" evidence="7">
    <location>
        <position position="1"/>
    </location>
</feature>
<name>A0A931WNU4_9BACT</name>
<evidence type="ECO:0000256" key="2">
    <source>
        <dbReference type="ARBA" id="ARBA00022741"/>
    </source>
</evidence>
<dbReference type="AlphaFoldDB" id="A0A931WNU4"/>
<dbReference type="InterPro" id="IPR045864">
    <property type="entry name" value="aa-tRNA-synth_II/BPL/LPL"/>
</dbReference>
<reference evidence="7" key="1">
    <citation type="submission" date="2020-07" db="EMBL/GenBank/DDBJ databases">
        <title>Huge and variable diversity of episymbiotic CPR bacteria and DPANN archaea in groundwater ecosystems.</title>
        <authorList>
            <person name="He C.Y."/>
            <person name="Keren R."/>
            <person name="Whittaker M."/>
            <person name="Farag I.F."/>
            <person name="Doudna J."/>
            <person name="Cate J.H.D."/>
            <person name="Banfield J.F."/>
        </authorList>
    </citation>
    <scope>NUCLEOTIDE SEQUENCE</scope>
    <source>
        <strain evidence="7">NC_groundwater_193_Ag_S-0.1um_51_7</strain>
    </source>
</reference>
<evidence type="ECO:0000256" key="5">
    <source>
        <dbReference type="ARBA" id="ARBA00023146"/>
    </source>
</evidence>
<keyword evidence="1 7" id="KW-0436">Ligase</keyword>
<keyword evidence="5" id="KW-0030">Aminoacyl-tRNA synthetase</keyword>
<dbReference type="SUPFAM" id="SSF55681">
    <property type="entry name" value="Class II aaRS and biotin synthetases"/>
    <property type="match status" value="1"/>
</dbReference>
<evidence type="ECO:0000256" key="4">
    <source>
        <dbReference type="ARBA" id="ARBA00022917"/>
    </source>
</evidence>
<protein>
    <submittedName>
        <fullName evidence="7">Aspartate--tRNA ligase</fullName>
    </submittedName>
</protein>
<evidence type="ECO:0000256" key="1">
    <source>
        <dbReference type="ARBA" id="ARBA00022598"/>
    </source>
</evidence>
<evidence type="ECO:0000256" key="3">
    <source>
        <dbReference type="ARBA" id="ARBA00022840"/>
    </source>
</evidence>
<keyword evidence="4" id="KW-0648">Protein biosynthesis</keyword>
<evidence type="ECO:0000259" key="6">
    <source>
        <dbReference type="Pfam" id="PF00152"/>
    </source>
</evidence>
<feature type="domain" description="Aminoacyl-tRNA synthetase class II (D/K/N)" evidence="6">
    <location>
        <begin position="2"/>
        <end position="148"/>
    </location>
</feature>
<dbReference type="PANTHER" id="PTHR22594">
    <property type="entry name" value="ASPARTYL/LYSYL-TRNA SYNTHETASE"/>
    <property type="match status" value="1"/>
</dbReference>
<dbReference type="Pfam" id="PF00152">
    <property type="entry name" value="tRNA-synt_2"/>
    <property type="match status" value="1"/>
</dbReference>
<dbReference type="Proteomes" id="UP000724148">
    <property type="component" value="Unassembled WGS sequence"/>
</dbReference>
<dbReference type="InterPro" id="IPR004364">
    <property type="entry name" value="Aa-tRNA-synt_II"/>
</dbReference>
<dbReference type="PRINTS" id="PR01042">
    <property type="entry name" value="TRNASYNTHASP"/>
</dbReference>
<dbReference type="GO" id="GO:0005524">
    <property type="term" value="F:ATP binding"/>
    <property type="evidence" value="ECO:0007669"/>
    <property type="project" value="UniProtKB-KW"/>
</dbReference>
<keyword evidence="3" id="KW-0067">ATP-binding</keyword>
<dbReference type="GO" id="GO:0006422">
    <property type="term" value="P:aspartyl-tRNA aminoacylation"/>
    <property type="evidence" value="ECO:0007669"/>
    <property type="project" value="TreeGrafter"/>
</dbReference>
<accession>A0A931WNU4</accession>
<evidence type="ECO:0000313" key="7">
    <source>
        <dbReference type="EMBL" id="MBI2096642.1"/>
    </source>
</evidence>
<dbReference type="PANTHER" id="PTHR22594:SF5">
    <property type="entry name" value="ASPARTATE--TRNA LIGASE, MITOCHONDRIAL"/>
    <property type="match status" value="1"/>
</dbReference>
<dbReference type="EMBL" id="JACOZA010000008">
    <property type="protein sequence ID" value="MBI2096642.1"/>
    <property type="molecule type" value="Genomic_DNA"/>
</dbReference>
<keyword evidence="2" id="KW-0547">Nucleotide-binding</keyword>
<sequence>TDKPDLRKNPADQDELAFALVIDFPMFEKGADGAIQPVHHPFTTPNPEDISKLESDPLAVRAWSYDIVLNGYEISSGSIRIHERELQNRVFKILGLSDEAIQKKFGHMLEAFEYDAPPHGGFAPGIDRIAMILAGERSISEVIAFPKTGAARDPMMGAPSEIDPQQLKELGL</sequence>
<evidence type="ECO:0000313" key="8">
    <source>
        <dbReference type="Proteomes" id="UP000724148"/>
    </source>
</evidence>
<gene>
    <name evidence="7" type="ORF">HYT40_00575</name>
</gene>
<dbReference type="Gene3D" id="3.30.930.10">
    <property type="entry name" value="Bira Bifunctional Protein, Domain 2"/>
    <property type="match status" value="1"/>
</dbReference>
<dbReference type="GO" id="GO:0004815">
    <property type="term" value="F:aspartate-tRNA ligase activity"/>
    <property type="evidence" value="ECO:0007669"/>
    <property type="project" value="TreeGrafter"/>
</dbReference>
<dbReference type="InterPro" id="IPR002312">
    <property type="entry name" value="Asp/Asn-tRNA-synth_IIb"/>
</dbReference>
<proteinExistence type="predicted"/>
<organism evidence="7 8">
    <name type="scientific">Candidatus Sungiibacteriota bacterium</name>
    <dbReference type="NCBI Taxonomy" id="2750080"/>
    <lineage>
        <taxon>Bacteria</taxon>
        <taxon>Candidatus Sungiibacteriota</taxon>
    </lineage>
</organism>
<comment type="caution">
    <text evidence="7">The sequence shown here is derived from an EMBL/GenBank/DDBJ whole genome shotgun (WGS) entry which is preliminary data.</text>
</comment>